<dbReference type="SMART" id="SM00098">
    <property type="entry name" value="alkPPc"/>
    <property type="match status" value="1"/>
</dbReference>
<dbReference type="Gene3D" id="3.40.720.10">
    <property type="entry name" value="Alkaline Phosphatase, subunit A"/>
    <property type="match status" value="1"/>
</dbReference>
<keyword evidence="6" id="KW-0732">Signal</keyword>
<dbReference type="InterPro" id="IPR017850">
    <property type="entry name" value="Alkaline_phosphatase_core_sf"/>
</dbReference>
<evidence type="ECO:0000256" key="6">
    <source>
        <dbReference type="SAM" id="SignalP"/>
    </source>
</evidence>
<proteinExistence type="inferred from homology"/>
<evidence type="ECO:0000256" key="4">
    <source>
        <dbReference type="RuleBase" id="RU003946"/>
    </source>
</evidence>
<feature type="binding site" evidence="3">
    <location>
        <position position="362"/>
    </location>
    <ligand>
        <name>Zn(2+)</name>
        <dbReference type="ChEBI" id="CHEBI:29105"/>
        <label>2</label>
    </ligand>
</feature>
<comment type="cofactor">
    <cofactor evidence="3">
        <name>Zn(2+)</name>
        <dbReference type="ChEBI" id="CHEBI:29105"/>
    </cofactor>
    <text evidence="3">Binds 2 Zn(2+) ions.</text>
</comment>
<keyword evidence="3" id="KW-0862">Zinc</keyword>
<reference evidence="8" key="1">
    <citation type="submission" date="2011-03" db="EMBL/GenBank/DDBJ databases">
        <title>Draft genome sequence of Brevundimonas diminuta.</title>
        <authorList>
            <person name="Brown P.J.B."/>
            <person name="Buechlein A."/>
            <person name="Hemmerich C."/>
            <person name="Brun Y.V."/>
        </authorList>
    </citation>
    <scope>NUCLEOTIDE SEQUENCE [LARGE SCALE GENOMIC DNA]</scope>
    <source>
        <strain evidence="8">C19</strain>
    </source>
</reference>
<feature type="binding site" evidence="3">
    <location>
        <position position="361"/>
    </location>
    <ligand>
        <name>Zn(2+)</name>
        <dbReference type="ChEBI" id="CHEBI:29105"/>
        <label>2</label>
    </ligand>
</feature>
<sequence>MKAATLALLLMLPAAAQAADNTANPQFAAARAALDTALDRPPPPRRARNVILFIGDGMGINSVTAGRILAGQTRGLDGASYQLSFETLPYAGLSKTYSADKLVTDSSNGISAIMTGVKTINAATGVDDSVTGKDCPSALKGHIPTLAEQAARAGLATGVVTTSGITDATPAGAYGHTTFRGWRADVDLPPEAVAAGCIDLARQLVEAPETIRLDVAFGGDLNNFLPAGAGEGRRKDGRDLTATWLGYPQARLVRDAAGLGALNTQVAGPVLGLFAGGDLPSAADRPDTVPSLAAMTATAIDLLSQDSDGYVLLVESAAIDKWHHQNNAYRALTEVDELSRAVQVALERTDPRDTLIIVTADHSHGLVLTAGSSREEPVLGLVRYHGEIQADGNGRPRTTLSYATGPSGPKDGVATTIPDQTDVLSPDYRQPALTYMTSAQHAGEDVPVYARGPDADLLTGTFESNYIYQVMAHALDLDARLHKSPVAVESHPGSGHQEQANGRQ</sequence>
<feature type="binding site" evidence="3">
    <location>
        <position position="169"/>
    </location>
    <ligand>
        <name>Mg(2+)</name>
        <dbReference type="ChEBI" id="CHEBI:18420"/>
    </ligand>
</feature>
<protein>
    <submittedName>
        <fullName evidence="7">Alkaline phosphatase family protein</fullName>
    </submittedName>
</protein>
<evidence type="ECO:0000313" key="8">
    <source>
        <dbReference type="Proteomes" id="UP000006512"/>
    </source>
</evidence>
<evidence type="ECO:0000256" key="3">
    <source>
        <dbReference type="PIRSR" id="PIRSR601952-2"/>
    </source>
</evidence>
<dbReference type="GO" id="GO:0004035">
    <property type="term" value="F:alkaline phosphatase activity"/>
    <property type="evidence" value="ECO:0007669"/>
    <property type="project" value="TreeGrafter"/>
</dbReference>
<keyword evidence="8" id="KW-1185">Reference proteome</keyword>
<dbReference type="PANTHER" id="PTHR11596">
    <property type="entry name" value="ALKALINE PHOSPHATASE"/>
    <property type="match status" value="1"/>
</dbReference>
<comment type="cofactor">
    <cofactor evidence="3">
        <name>Mg(2+)</name>
        <dbReference type="ChEBI" id="CHEBI:18420"/>
    </cofactor>
    <text evidence="3">Binds 1 Mg(2+) ion.</text>
</comment>
<feature type="signal peptide" evidence="6">
    <location>
        <begin position="1"/>
        <end position="18"/>
    </location>
</feature>
<gene>
    <name evidence="7" type="ORF">ABI_47490</name>
</gene>
<feature type="region of interest" description="Disordered" evidence="5">
    <location>
        <begin position="390"/>
        <end position="415"/>
    </location>
</feature>
<evidence type="ECO:0000256" key="2">
    <source>
        <dbReference type="PIRSR" id="PIRSR601952-1"/>
    </source>
</evidence>
<feature type="binding site" evidence="3">
    <location>
        <position position="441"/>
    </location>
    <ligand>
        <name>Zn(2+)</name>
        <dbReference type="ChEBI" id="CHEBI:29105"/>
        <label>2</label>
    </ligand>
</feature>
<dbReference type="SUPFAM" id="SSF53649">
    <property type="entry name" value="Alkaline phosphatase-like"/>
    <property type="match status" value="1"/>
</dbReference>
<feature type="binding site" evidence="3">
    <location>
        <position position="320"/>
    </location>
    <ligand>
        <name>Zn(2+)</name>
        <dbReference type="ChEBI" id="CHEBI:29105"/>
        <label>2</label>
    </ligand>
</feature>
<feature type="binding site" evidence="3">
    <location>
        <position position="315"/>
    </location>
    <ligand>
        <name>Mg(2+)</name>
        <dbReference type="ChEBI" id="CHEBI:18420"/>
    </ligand>
</feature>
<keyword evidence="1" id="KW-0597">Phosphoprotein</keyword>
<feature type="chain" id="PRO_5003314482" evidence="6">
    <location>
        <begin position="19"/>
        <end position="504"/>
    </location>
</feature>
<feature type="binding site" evidence="3">
    <location>
        <position position="324"/>
    </location>
    <ligand>
        <name>Zn(2+)</name>
        <dbReference type="ChEBI" id="CHEBI:29105"/>
        <label>2</label>
    </ligand>
</feature>
<dbReference type="Proteomes" id="UP000006512">
    <property type="component" value="Unassembled WGS sequence"/>
</dbReference>
<feature type="binding site" evidence="3">
    <location>
        <position position="56"/>
    </location>
    <ligand>
        <name>Mg(2+)</name>
        <dbReference type="ChEBI" id="CHEBI:18420"/>
    </ligand>
</feature>
<comment type="similarity">
    <text evidence="4">Belongs to the alkaline phosphatase family.</text>
</comment>
<evidence type="ECO:0000256" key="5">
    <source>
        <dbReference type="SAM" id="MobiDB-lite"/>
    </source>
</evidence>
<dbReference type="AlphaFoldDB" id="F4QUA1"/>
<dbReference type="EMBL" id="GL883081">
    <property type="protein sequence ID" value="EGF89401.1"/>
    <property type="molecule type" value="Genomic_DNA"/>
</dbReference>
<dbReference type="Pfam" id="PF00245">
    <property type="entry name" value="Alk_phosphatase"/>
    <property type="match status" value="1"/>
</dbReference>
<feature type="binding site" evidence="3">
    <location>
        <position position="56"/>
    </location>
    <ligand>
        <name>Zn(2+)</name>
        <dbReference type="ChEBI" id="CHEBI:29105"/>
        <label>2</label>
    </ligand>
</feature>
<dbReference type="PRINTS" id="PR00113">
    <property type="entry name" value="ALKPHPHTASE"/>
</dbReference>
<dbReference type="CDD" id="cd16012">
    <property type="entry name" value="ALP"/>
    <property type="match status" value="1"/>
</dbReference>
<organism evidence="7 8">
    <name type="scientific">Asticcacaulis biprosthecium C19</name>
    <dbReference type="NCBI Taxonomy" id="715226"/>
    <lineage>
        <taxon>Bacteria</taxon>
        <taxon>Pseudomonadati</taxon>
        <taxon>Pseudomonadota</taxon>
        <taxon>Alphaproteobacteria</taxon>
        <taxon>Caulobacterales</taxon>
        <taxon>Caulobacteraceae</taxon>
        <taxon>Asticcacaulis</taxon>
    </lineage>
</organism>
<dbReference type="RefSeq" id="WP_006275523.1">
    <property type="nucleotide sequence ID" value="NZ_GL883081.1"/>
</dbReference>
<evidence type="ECO:0000256" key="1">
    <source>
        <dbReference type="ARBA" id="ARBA00022553"/>
    </source>
</evidence>
<dbReference type="eggNOG" id="COG1785">
    <property type="taxonomic scope" value="Bacteria"/>
</dbReference>
<accession>F4QUA1</accession>
<keyword evidence="3" id="KW-0460">Magnesium</keyword>
<keyword evidence="3" id="KW-0479">Metal-binding</keyword>
<dbReference type="GO" id="GO:0046872">
    <property type="term" value="F:metal ion binding"/>
    <property type="evidence" value="ECO:0007669"/>
    <property type="project" value="UniProtKB-KW"/>
</dbReference>
<evidence type="ECO:0000313" key="7">
    <source>
        <dbReference type="EMBL" id="EGF89401.1"/>
    </source>
</evidence>
<feature type="active site" description="Phosphoserine intermediate" evidence="2">
    <location>
        <position position="106"/>
    </location>
</feature>
<name>F4QUA1_9CAUL</name>
<dbReference type="InterPro" id="IPR001952">
    <property type="entry name" value="Alkaline_phosphatase"/>
</dbReference>
<dbReference type="STRING" id="715226.ABI_47490"/>
<feature type="binding site" evidence="3">
    <location>
        <position position="167"/>
    </location>
    <ligand>
        <name>Mg(2+)</name>
        <dbReference type="ChEBI" id="CHEBI:18420"/>
    </ligand>
</feature>
<dbReference type="HOGENOM" id="CLU_008539_4_1_5"/>
<dbReference type="PANTHER" id="PTHR11596:SF5">
    <property type="entry name" value="ALKALINE PHOSPHATASE"/>
    <property type="match status" value="1"/>
</dbReference>